<accession>A0A965ZDL5</accession>
<sequence>MASFKFLFKNRARHNIGSKKFYIAWLKRFFSFPEAFKRNFRRWTLIRKGAVIDETAEIGVITLGRNAKGLFIGGNSFIGRVEVALHDEVRIGNNVCINDGCKILTGSHDITDALWRHVKSPIVIEDYAWIATNAIILPGVRVGTGAVVGAGAVVSKNVAPYEIVVGNPARPIQRKRTESLNYNPCSFLAANLAWLKG</sequence>
<evidence type="ECO:0000313" key="6">
    <source>
        <dbReference type="Proteomes" id="UP000638732"/>
    </source>
</evidence>
<comment type="caution">
    <text evidence="5">The sequence shown here is derived from an EMBL/GenBank/DDBJ whole genome shotgun (WGS) entry which is preliminary data.</text>
</comment>
<dbReference type="InterPro" id="IPR051159">
    <property type="entry name" value="Hexapeptide_acetyltransf"/>
</dbReference>
<protein>
    <submittedName>
        <fullName evidence="5">Acyltransferase</fullName>
    </submittedName>
</protein>
<evidence type="ECO:0000256" key="3">
    <source>
        <dbReference type="ARBA" id="ARBA00022737"/>
    </source>
</evidence>
<dbReference type="PROSITE" id="PS00101">
    <property type="entry name" value="HEXAPEP_TRANSFERASES"/>
    <property type="match status" value="1"/>
</dbReference>
<dbReference type="PANTHER" id="PTHR23416:SF23">
    <property type="entry name" value="ACETYLTRANSFERASE C18B11.09C-RELATED"/>
    <property type="match status" value="1"/>
</dbReference>
<evidence type="ECO:0000256" key="2">
    <source>
        <dbReference type="ARBA" id="ARBA00022679"/>
    </source>
</evidence>
<evidence type="ECO:0000256" key="4">
    <source>
        <dbReference type="ARBA" id="ARBA00023315"/>
    </source>
</evidence>
<dbReference type="InterPro" id="IPR011004">
    <property type="entry name" value="Trimer_LpxA-like_sf"/>
</dbReference>
<organism evidence="5 6">
    <name type="scientific">Mucilaginibacter agri</name>
    <dbReference type="NCBI Taxonomy" id="2695265"/>
    <lineage>
        <taxon>Bacteria</taxon>
        <taxon>Pseudomonadati</taxon>
        <taxon>Bacteroidota</taxon>
        <taxon>Sphingobacteriia</taxon>
        <taxon>Sphingobacteriales</taxon>
        <taxon>Sphingobacteriaceae</taxon>
        <taxon>Mucilaginibacter</taxon>
    </lineage>
</organism>
<evidence type="ECO:0000313" key="5">
    <source>
        <dbReference type="EMBL" id="NCD67817.1"/>
    </source>
</evidence>
<dbReference type="AlphaFoldDB" id="A0A965ZDL5"/>
<dbReference type="GO" id="GO:0008374">
    <property type="term" value="F:O-acyltransferase activity"/>
    <property type="evidence" value="ECO:0007669"/>
    <property type="project" value="TreeGrafter"/>
</dbReference>
<keyword evidence="6" id="KW-1185">Reference proteome</keyword>
<dbReference type="Gene3D" id="2.160.10.10">
    <property type="entry name" value="Hexapeptide repeat proteins"/>
    <property type="match status" value="1"/>
</dbReference>
<reference evidence="5" key="1">
    <citation type="submission" date="2020-01" db="EMBL/GenBank/DDBJ databases">
        <authorList>
            <person name="Seo Y.L."/>
        </authorList>
    </citation>
    <scope>NUCLEOTIDE SEQUENCE</scope>
    <source>
        <strain evidence="5">R11</strain>
    </source>
</reference>
<dbReference type="EMBL" id="WWEO01000027">
    <property type="protein sequence ID" value="NCD67817.1"/>
    <property type="molecule type" value="Genomic_DNA"/>
</dbReference>
<keyword evidence="4 5" id="KW-0012">Acyltransferase</keyword>
<dbReference type="GO" id="GO:0005829">
    <property type="term" value="C:cytosol"/>
    <property type="evidence" value="ECO:0007669"/>
    <property type="project" value="TreeGrafter"/>
</dbReference>
<dbReference type="Pfam" id="PF00132">
    <property type="entry name" value="Hexapep"/>
    <property type="match status" value="1"/>
</dbReference>
<proteinExistence type="inferred from homology"/>
<dbReference type="Proteomes" id="UP000638732">
    <property type="component" value="Unassembled WGS sequence"/>
</dbReference>
<gene>
    <name evidence="5" type="ORF">GSY63_00440</name>
</gene>
<keyword evidence="3" id="KW-0677">Repeat</keyword>
<evidence type="ECO:0000256" key="1">
    <source>
        <dbReference type="ARBA" id="ARBA00007274"/>
    </source>
</evidence>
<dbReference type="PANTHER" id="PTHR23416">
    <property type="entry name" value="SIALIC ACID SYNTHASE-RELATED"/>
    <property type="match status" value="1"/>
</dbReference>
<dbReference type="InterPro" id="IPR018357">
    <property type="entry name" value="Hexapep_transf_CS"/>
</dbReference>
<comment type="similarity">
    <text evidence="1">Belongs to the transferase hexapeptide repeat family.</text>
</comment>
<name>A0A965ZDL5_9SPHI</name>
<dbReference type="InterPro" id="IPR001451">
    <property type="entry name" value="Hexapep"/>
</dbReference>
<dbReference type="SUPFAM" id="SSF51161">
    <property type="entry name" value="Trimeric LpxA-like enzymes"/>
    <property type="match status" value="1"/>
</dbReference>
<reference evidence="5" key="2">
    <citation type="submission" date="2020-10" db="EMBL/GenBank/DDBJ databases">
        <title>Mucilaginibacter sp. nov., isolated from soil.</title>
        <authorList>
            <person name="Jeon C.O."/>
        </authorList>
    </citation>
    <scope>NUCLEOTIDE SEQUENCE</scope>
    <source>
        <strain evidence="5">R11</strain>
    </source>
</reference>
<keyword evidence="2" id="KW-0808">Transferase</keyword>